<dbReference type="CDD" id="cd02440">
    <property type="entry name" value="AdoMet_MTases"/>
    <property type="match status" value="1"/>
</dbReference>
<evidence type="ECO:0008006" key="3">
    <source>
        <dbReference type="Google" id="ProtNLM"/>
    </source>
</evidence>
<evidence type="ECO:0000313" key="2">
    <source>
        <dbReference type="Proteomes" id="UP000325780"/>
    </source>
</evidence>
<protein>
    <recommendedName>
        <fullName evidence="3">Methyltransferase-domain-containing protein</fullName>
    </recommendedName>
</protein>
<dbReference type="SUPFAM" id="SSF53335">
    <property type="entry name" value="S-adenosyl-L-methionine-dependent methyltransferases"/>
    <property type="match status" value="1"/>
</dbReference>
<dbReference type="InterPro" id="IPR019410">
    <property type="entry name" value="Methyltransf_16"/>
</dbReference>
<proteinExistence type="predicted"/>
<dbReference type="Pfam" id="PF10294">
    <property type="entry name" value="Methyltransf_16"/>
    <property type="match status" value="1"/>
</dbReference>
<keyword evidence="2" id="KW-1185">Reference proteome</keyword>
<dbReference type="EMBL" id="ML742449">
    <property type="protein sequence ID" value="KAE8144713.1"/>
    <property type="molecule type" value="Genomic_DNA"/>
</dbReference>
<dbReference type="GO" id="GO:0005737">
    <property type="term" value="C:cytoplasm"/>
    <property type="evidence" value="ECO:0007669"/>
    <property type="project" value="TreeGrafter"/>
</dbReference>
<dbReference type="GO" id="GO:0008757">
    <property type="term" value="F:S-adenosylmethionine-dependent methyltransferase activity"/>
    <property type="evidence" value="ECO:0007669"/>
    <property type="project" value="UniProtKB-ARBA"/>
</dbReference>
<dbReference type="AlphaFoldDB" id="A0A5N6TEB6"/>
<dbReference type="PANTHER" id="PTHR14614">
    <property type="entry name" value="HEPATOCELLULAR CARCINOMA-ASSOCIATED ANTIGEN"/>
    <property type="match status" value="1"/>
</dbReference>
<gene>
    <name evidence="1" type="ORF">BDV25DRAFT_166197</name>
</gene>
<dbReference type="PANTHER" id="PTHR14614:SF130">
    <property type="entry name" value="PROTEIN-LYSINE N-METHYLTRANSFERASE EEF2KMT"/>
    <property type="match status" value="1"/>
</dbReference>
<organism evidence="1 2">
    <name type="scientific">Aspergillus avenaceus</name>
    <dbReference type="NCBI Taxonomy" id="36643"/>
    <lineage>
        <taxon>Eukaryota</taxon>
        <taxon>Fungi</taxon>
        <taxon>Dikarya</taxon>
        <taxon>Ascomycota</taxon>
        <taxon>Pezizomycotina</taxon>
        <taxon>Eurotiomycetes</taxon>
        <taxon>Eurotiomycetidae</taxon>
        <taxon>Eurotiales</taxon>
        <taxon>Aspergillaceae</taxon>
        <taxon>Aspergillus</taxon>
        <taxon>Aspergillus subgen. Circumdati</taxon>
    </lineage>
</organism>
<accession>A0A5N6TEB6</accession>
<dbReference type="Proteomes" id="UP000325780">
    <property type="component" value="Unassembled WGS sequence"/>
</dbReference>
<reference evidence="1 2" key="1">
    <citation type="submission" date="2019-04" db="EMBL/GenBank/DDBJ databases">
        <title>Friends and foes A comparative genomics study of 23 Aspergillus species from section Flavi.</title>
        <authorList>
            <consortium name="DOE Joint Genome Institute"/>
            <person name="Kjaerbolling I."/>
            <person name="Vesth T."/>
            <person name="Frisvad J.C."/>
            <person name="Nybo J.L."/>
            <person name="Theobald S."/>
            <person name="Kildgaard S."/>
            <person name="Isbrandt T."/>
            <person name="Kuo A."/>
            <person name="Sato A."/>
            <person name="Lyhne E.K."/>
            <person name="Kogle M.E."/>
            <person name="Wiebenga A."/>
            <person name="Kun R.S."/>
            <person name="Lubbers R.J."/>
            <person name="Makela M.R."/>
            <person name="Barry K."/>
            <person name="Chovatia M."/>
            <person name="Clum A."/>
            <person name="Daum C."/>
            <person name="Haridas S."/>
            <person name="He G."/>
            <person name="LaButti K."/>
            <person name="Lipzen A."/>
            <person name="Mondo S."/>
            <person name="Riley R."/>
            <person name="Salamov A."/>
            <person name="Simmons B.A."/>
            <person name="Magnuson J.K."/>
            <person name="Henrissat B."/>
            <person name="Mortensen U.H."/>
            <person name="Larsen T.O."/>
            <person name="Devries R.P."/>
            <person name="Grigoriev I.V."/>
            <person name="Machida M."/>
            <person name="Baker S.E."/>
            <person name="Andersen M.R."/>
        </authorList>
    </citation>
    <scope>NUCLEOTIDE SEQUENCE [LARGE SCALE GENOMIC DNA]</scope>
    <source>
        <strain evidence="1 2">IBT 18842</strain>
    </source>
</reference>
<sequence length="330" mass="36124">MSLHQLTAQYLQQLDPTHLTFPPPSTLIHPDAQSAIYNRMFNQSTAWPLPPVSYRIRVLKALIPQIEEGITDPDEDELNSDLLEEWTNLISLPKPSQIQQAQQLTFIKYTAPTSPPAPTAEPKTVITSESRGLIYAAGTTGFRTWEASLHLGTYLSTPTGAAHVNGKRVIELGAGTGFVSMFVAKYLQPQFVLATDREGALIGNMKECKGRNELGAEFNVGAWEWGTPLEYPGGDNTEIVEKEDLTFDVALGADLVRCFVPSSSSGSVANAEQLCRPTTPICCLSSLPLLRTFLITTMSKNSFSQLPYAIKTPSRPSWTPVQATTSRPNV</sequence>
<dbReference type="OrthoDB" id="194386at2759"/>
<dbReference type="InterPro" id="IPR029063">
    <property type="entry name" value="SAM-dependent_MTases_sf"/>
</dbReference>
<name>A0A5N6TEB6_ASPAV</name>
<dbReference type="Gene3D" id="3.40.50.150">
    <property type="entry name" value="Vaccinia Virus protein VP39"/>
    <property type="match status" value="1"/>
</dbReference>
<evidence type="ECO:0000313" key="1">
    <source>
        <dbReference type="EMBL" id="KAE8144713.1"/>
    </source>
</evidence>